<dbReference type="InterPro" id="IPR046348">
    <property type="entry name" value="SIS_dom_sf"/>
</dbReference>
<dbReference type="GO" id="GO:0006096">
    <property type="term" value="P:glycolytic process"/>
    <property type="evidence" value="ECO:0007669"/>
    <property type="project" value="InterPro"/>
</dbReference>
<gene>
    <name evidence="1" type="ORF">OBE_10306</name>
</gene>
<dbReference type="Gene3D" id="3.40.50.10490">
    <property type="entry name" value="Glucose-6-phosphate isomerase like protein, domain 1"/>
    <property type="match status" value="1"/>
</dbReference>
<dbReference type="AlphaFoldDB" id="K1SAU8"/>
<feature type="non-terminal residue" evidence="1">
    <location>
        <position position="1"/>
    </location>
</feature>
<dbReference type="GO" id="GO:0006094">
    <property type="term" value="P:gluconeogenesis"/>
    <property type="evidence" value="ECO:0007669"/>
    <property type="project" value="InterPro"/>
</dbReference>
<dbReference type="GO" id="GO:0004347">
    <property type="term" value="F:glucose-6-phosphate isomerase activity"/>
    <property type="evidence" value="ECO:0007669"/>
    <property type="project" value="InterPro"/>
</dbReference>
<dbReference type="SUPFAM" id="SSF53697">
    <property type="entry name" value="SIS domain"/>
    <property type="match status" value="1"/>
</dbReference>
<sequence>PRLNEYMLGQLMYFLMLSVAYEGELADVDAFDQPGVEVYKRFMKERL</sequence>
<keyword evidence="1" id="KW-0413">Isomerase</keyword>
<dbReference type="InterPro" id="IPR001672">
    <property type="entry name" value="G6P_Isomerase"/>
</dbReference>
<comment type="caution">
    <text evidence="1">The sequence shown here is derived from an EMBL/GenBank/DDBJ whole genome shotgun (WGS) entry which is preliminary data.</text>
</comment>
<protein>
    <submittedName>
        <fullName evidence="1">Glucose-6-phosphate isomerase</fullName>
    </submittedName>
</protein>
<reference evidence="1" key="1">
    <citation type="journal article" date="2013" name="Environ. Microbiol.">
        <title>Microbiota from the distal guts of lean and obese adolescents exhibit partial functional redundancy besides clear differences in community structure.</title>
        <authorList>
            <person name="Ferrer M."/>
            <person name="Ruiz A."/>
            <person name="Lanza F."/>
            <person name="Haange S.B."/>
            <person name="Oberbach A."/>
            <person name="Till H."/>
            <person name="Bargiela R."/>
            <person name="Campoy C."/>
            <person name="Segura M.T."/>
            <person name="Richter M."/>
            <person name="von Bergen M."/>
            <person name="Seifert J."/>
            <person name="Suarez A."/>
        </authorList>
    </citation>
    <scope>NUCLEOTIDE SEQUENCE</scope>
</reference>
<dbReference type="GO" id="GO:0097367">
    <property type="term" value="F:carbohydrate derivative binding"/>
    <property type="evidence" value="ECO:0007669"/>
    <property type="project" value="InterPro"/>
</dbReference>
<proteinExistence type="predicted"/>
<organism evidence="1">
    <name type="scientific">human gut metagenome</name>
    <dbReference type="NCBI Taxonomy" id="408170"/>
    <lineage>
        <taxon>unclassified sequences</taxon>
        <taxon>metagenomes</taxon>
        <taxon>organismal metagenomes</taxon>
    </lineage>
</organism>
<evidence type="ECO:0000313" key="1">
    <source>
        <dbReference type="EMBL" id="EKC57867.1"/>
    </source>
</evidence>
<dbReference type="PROSITE" id="PS51463">
    <property type="entry name" value="P_GLUCOSE_ISOMERASE_3"/>
    <property type="match status" value="1"/>
</dbReference>
<name>K1SAU8_9ZZZZ</name>
<accession>K1SAU8</accession>
<dbReference type="EMBL" id="AJWZ01007100">
    <property type="protein sequence ID" value="EKC57867.1"/>
    <property type="molecule type" value="Genomic_DNA"/>
</dbReference>